<evidence type="ECO:0000313" key="2">
    <source>
        <dbReference type="Proteomes" id="UP000018144"/>
    </source>
</evidence>
<sequence>MLVPSLGSFQYLKLGIPDFQVD</sequence>
<accession>U4LQC2</accession>
<dbReference type="Proteomes" id="UP000018144">
    <property type="component" value="Unassembled WGS sequence"/>
</dbReference>
<organism evidence="1 2">
    <name type="scientific">Pyronema omphalodes (strain CBS 100304)</name>
    <name type="common">Pyronema confluens</name>
    <dbReference type="NCBI Taxonomy" id="1076935"/>
    <lineage>
        <taxon>Eukaryota</taxon>
        <taxon>Fungi</taxon>
        <taxon>Dikarya</taxon>
        <taxon>Ascomycota</taxon>
        <taxon>Pezizomycotina</taxon>
        <taxon>Pezizomycetes</taxon>
        <taxon>Pezizales</taxon>
        <taxon>Pyronemataceae</taxon>
        <taxon>Pyronema</taxon>
    </lineage>
</organism>
<evidence type="ECO:0000313" key="1">
    <source>
        <dbReference type="EMBL" id="CCX31535.1"/>
    </source>
</evidence>
<dbReference type="AlphaFoldDB" id="U4LQC2"/>
<name>U4LQC2_PYROM</name>
<dbReference type="EMBL" id="HF935604">
    <property type="protein sequence ID" value="CCX31535.1"/>
    <property type="molecule type" value="Genomic_DNA"/>
</dbReference>
<protein>
    <submittedName>
        <fullName evidence="1">Uncharacterized protein</fullName>
    </submittedName>
</protein>
<reference evidence="1 2" key="1">
    <citation type="journal article" date="2013" name="PLoS Genet.">
        <title>The genome and development-dependent transcriptomes of Pyronema confluens: a window into fungal evolution.</title>
        <authorList>
            <person name="Traeger S."/>
            <person name="Altegoer F."/>
            <person name="Freitag M."/>
            <person name="Gabaldon T."/>
            <person name="Kempken F."/>
            <person name="Kumar A."/>
            <person name="Marcet-Houben M."/>
            <person name="Poggeler S."/>
            <person name="Stajich J.E."/>
            <person name="Nowrousian M."/>
        </authorList>
    </citation>
    <scope>NUCLEOTIDE SEQUENCE [LARGE SCALE GENOMIC DNA]</scope>
    <source>
        <strain evidence="2">CBS 100304</strain>
        <tissue evidence="1">Vegetative mycelium</tissue>
    </source>
</reference>
<keyword evidence="2" id="KW-1185">Reference proteome</keyword>
<gene>
    <name evidence="1" type="ORF">PCON_10884</name>
</gene>
<proteinExistence type="predicted"/>